<dbReference type="EMBL" id="CAMXCT010001324">
    <property type="protein sequence ID" value="CAI3989001.1"/>
    <property type="molecule type" value="Genomic_DNA"/>
</dbReference>
<keyword evidence="5" id="KW-1185">Reference proteome</keyword>
<evidence type="ECO:0000256" key="2">
    <source>
        <dbReference type="SAM" id="SignalP"/>
    </source>
</evidence>
<accession>A0A9P1FUU7</accession>
<organism evidence="3">
    <name type="scientific">Cladocopium goreaui</name>
    <dbReference type="NCBI Taxonomy" id="2562237"/>
    <lineage>
        <taxon>Eukaryota</taxon>
        <taxon>Sar</taxon>
        <taxon>Alveolata</taxon>
        <taxon>Dinophyceae</taxon>
        <taxon>Suessiales</taxon>
        <taxon>Symbiodiniaceae</taxon>
        <taxon>Cladocopium</taxon>
    </lineage>
</organism>
<evidence type="ECO:0000256" key="1">
    <source>
        <dbReference type="SAM" id="MobiDB-lite"/>
    </source>
</evidence>
<feature type="chain" id="PRO_5043272243" evidence="2">
    <location>
        <begin position="19"/>
        <end position="257"/>
    </location>
</feature>
<comment type="caution">
    <text evidence="3">The sequence shown here is derived from an EMBL/GenBank/DDBJ whole genome shotgun (WGS) entry which is preliminary data.</text>
</comment>
<dbReference type="EMBL" id="CAMXCT030001324">
    <property type="protein sequence ID" value="CAL4776313.1"/>
    <property type="molecule type" value="Genomic_DNA"/>
</dbReference>
<dbReference type="EMBL" id="CAMXCT020001324">
    <property type="protein sequence ID" value="CAL1142376.1"/>
    <property type="molecule type" value="Genomic_DNA"/>
</dbReference>
<evidence type="ECO:0000313" key="5">
    <source>
        <dbReference type="Proteomes" id="UP001152797"/>
    </source>
</evidence>
<feature type="region of interest" description="Disordered" evidence="1">
    <location>
        <begin position="169"/>
        <end position="191"/>
    </location>
</feature>
<feature type="compositionally biased region" description="Low complexity" evidence="1">
    <location>
        <begin position="176"/>
        <end position="187"/>
    </location>
</feature>
<name>A0A9P1FUU7_9DINO</name>
<protein>
    <submittedName>
        <fullName evidence="3">Uncharacterized protein</fullName>
    </submittedName>
</protein>
<evidence type="ECO:0000313" key="3">
    <source>
        <dbReference type="EMBL" id="CAI3989001.1"/>
    </source>
</evidence>
<dbReference type="Proteomes" id="UP001152797">
    <property type="component" value="Unassembled WGS sequence"/>
</dbReference>
<dbReference type="AlphaFoldDB" id="A0A9P1FUU7"/>
<keyword evidence="2" id="KW-0732">Signal</keyword>
<feature type="signal peptide" evidence="2">
    <location>
        <begin position="1"/>
        <end position="18"/>
    </location>
</feature>
<reference evidence="3" key="1">
    <citation type="submission" date="2022-10" db="EMBL/GenBank/DDBJ databases">
        <authorList>
            <person name="Chen Y."/>
            <person name="Dougan E. K."/>
            <person name="Chan C."/>
            <person name="Rhodes N."/>
            <person name="Thang M."/>
        </authorList>
    </citation>
    <scope>NUCLEOTIDE SEQUENCE</scope>
</reference>
<gene>
    <name evidence="3" type="ORF">C1SCF055_LOCUS16106</name>
</gene>
<reference evidence="4" key="2">
    <citation type="submission" date="2024-04" db="EMBL/GenBank/DDBJ databases">
        <authorList>
            <person name="Chen Y."/>
            <person name="Shah S."/>
            <person name="Dougan E. K."/>
            <person name="Thang M."/>
            <person name="Chan C."/>
        </authorList>
    </citation>
    <scope>NUCLEOTIDE SEQUENCE [LARGE SCALE GENOMIC DNA]</scope>
</reference>
<proteinExistence type="predicted"/>
<evidence type="ECO:0000313" key="4">
    <source>
        <dbReference type="EMBL" id="CAL1142376.1"/>
    </source>
</evidence>
<sequence length="257" mass="28211">MAIGFLLSLLSFMRTFLAVAVGWLHRPQAQKIALRNQIGPLWRPEPIGCHTSAGQRLICSNLPKRQLCGFLDIAERPCATHHGCTCRPWEELEDIVRYSHLSEDLDCLEPPVHGRRTSTESRLRRSCEDNNSFEAKKYRRALALAPAALTSNPWTGCFLVDMEVPGSHLQAGPAEPSSTRSLTPRSSMRGPGSLSCHRLGILKLVNMFTSQAFGFLHLAAESAKGGQSHGNLSSPTLTSTAEVGIPLPLHSLQTLQR</sequence>